<comment type="caution">
    <text evidence="1">The sequence shown here is derived from an EMBL/GenBank/DDBJ whole genome shotgun (WGS) entry which is preliminary data.</text>
</comment>
<dbReference type="Pfam" id="PF10983">
    <property type="entry name" value="DUF2793"/>
    <property type="match status" value="1"/>
</dbReference>
<dbReference type="InterPro" id="IPR021251">
    <property type="entry name" value="DUF2793"/>
</dbReference>
<evidence type="ECO:0000313" key="1">
    <source>
        <dbReference type="EMBL" id="RJF74368.1"/>
    </source>
</evidence>
<dbReference type="Proteomes" id="UP000285523">
    <property type="component" value="Unassembled WGS sequence"/>
</dbReference>
<dbReference type="AlphaFoldDB" id="A0A418VE53"/>
<reference evidence="1 2" key="1">
    <citation type="submission" date="2018-09" db="EMBL/GenBank/DDBJ databases">
        <title>Draft genome sequence of Rhodopseudomonas palustris 2.1.18.</title>
        <authorList>
            <person name="Robertson S.L."/>
            <person name="Meyer T.E."/>
            <person name="Kyndt J.A."/>
        </authorList>
    </citation>
    <scope>NUCLEOTIDE SEQUENCE [LARGE SCALE GENOMIC DNA]</scope>
    <source>
        <strain evidence="1 2">2.1.18</strain>
    </source>
</reference>
<name>A0A418VE53_RHOPL</name>
<dbReference type="RefSeq" id="WP_119856943.1">
    <property type="nucleotide sequence ID" value="NZ_QYYD01000011.1"/>
</dbReference>
<protein>
    <submittedName>
        <fullName evidence="1">DUF2793 domain-containing protein</fullName>
    </submittedName>
</protein>
<dbReference type="EMBL" id="QYYD01000011">
    <property type="protein sequence ID" value="RJF74368.1"/>
    <property type="molecule type" value="Genomic_DNA"/>
</dbReference>
<evidence type="ECO:0000313" key="2">
    <source>
        <dbReference type="Proteomes" id="UP000285523"/>
    </source>
</evidence>
<organism evidence="1 2">
    <name type="scientific">Rhodopseudomonas palustris</name>
    <dbReference type="NCBI Taxonomy" id="1076"/>
    <lineage>
        <taxon>Bacteria</taxon>
        <taxon>Pseudomonadati</taxon>
        <taxon>Pseudomonadota</taxon>
        <taxon>Alphaproteobacteria</taxon>
        <taxon>Hyphomicrobiales</taxon>
        <taxon>Nitrobacteraceae</taxon>
        <taxon>Rhodopseudomonas</taxon>
    </lineage>
</organism>
<dbReference type="OrthoDB" id="564699at2"/>
<accession>A0A418VE53</accession>
<gene>
    <name evidence="1" type="ORF">D4Q52_12870</name>
</gene>
<sequence length="682" mass="70679">MTATPNLALPFIEAAQAQKHVTHNEALRILDAAIQIAVADRTRTAPPASPTEGERHIVAPGGSGAWAGQGQAIATWQDGAWAFLVPKPGWCVWSIADDILLVFDGATWRDLRDLPVSLDNALHLGIGTTATAPNLLSVKSNAALLAAIAAAAGGSGDIRLQLSKESAARTASVVFSNNYSGRAEFGLVGSDAFKLKVSPDGAAWIEAFIIDPASGNLALPRGLALSGVVAPPQIAANQNDYAPTGLASAAVLQLSSDAARSLSGLAGGSEGRVLVIVNVGSQPITLLDDSATSAAANRFALGAPVPVLPRQAAVLRYDGTAMRWQALAGGAAYAVSYGVAQALSPAQQAQARANAGVPGRNYLINPSGEVVQGAIGSQPDASYDFDQWLTLTQDAAVSVSSLPDAEAGTPTMMRSLQSAAAPQRFGRIQWLEKLLCRELRGQTVVLSARVRCSSAITLRYAIVEWTGTADAITKDLIADWASASPTAGNFFTAASTVVVGTGATTLAANTLTDLLPLSGTVSPVMNNLAVLFWTDAAQPQNVTLDIGKVKLERGSVATPFVAPRWRDVLADCQRYFAKTYATAVPPGTPWAGGGLQHIVEAPCNYASLPTWLFPVEMRTAPSVMLYSQATGAAGQIYNQSNSIDIAGIANGINSKSCSPNVNNIAVSALTALMVQVVASARL</sequence>
<proteinExistence type="predicted"/>